<evidence type="ECO:0000313" key="2">
    <source>
        <dbReference type="Proteomes" id="UP001055439"/>
    </source>
</evidence>
<dbReference type="EMBL" id="CP097507">
    <property type="protein sequence ID" value="URE05137.1"/>
    <property type="molecule type" value="Genomic_DNA"/>
</dbReference>
<protein>
    <submittedName>
        <fullName evidence="1">Uncharacterized protein</fullName>
    </submittedName>
</protein>
<gene>
    <name evidence="1" type="ORF">MUK42_19813</name>
</gene>
<reference evidence="1" key="1">
    <citation type="submission" date="2022-05" db="EMBL/GenBank/DDBJ databases">
        <title>The Musa troglodytarum L. genome provides insights into the mechanism of non-climacteric behaviour and enrichment of carotenoids.</title>
        <authorList>
            <person name="Wang J."/>
        </authorList>
    </citation>
    <scope>NUCLEOTIDE SEQUENCE</scope>
    <source>
        <tissue evidence="1">Leaf</tissue>
    </source>
</reference>
<evidence type="ECO:0000313" key="1">
    <source>
        <dbReference type="EMBL" id="URE05137.1"/>
    </source>
</evidence>
<organism evidence="1 2">
    <name type="scientific">Musa troglodytarum</name>
    <name type="common">fe'i banana</name>
    <dbReference type="NCBI Taxonomy" id="320322"/>
    <lineage>
        <taxon>Eukaryota</taxon>
        <taxon>Viridiplantae</taxon>
        <taxon>Streptophyta</taxon>
        <taxon>Embryophyta</taxon>
        <taxon>Tracheophyta</taxon>
        <taxon>Spermatophyta</taxon>
        <taxon>Magnoliopsida</taxon>
        <taxon>Liliopsida</taxon>
        <taxon>Zingiberales</taxon>
        <taxon>Musaceae</taxon>
        <taxon>Musa</taxon>
    </lineage>
</organism>
<sequence length="210" mass="23753">MEGASCRPVRWRRCRESWVDPMEEEINVAINGVLSTKTAKLQLLEICIANCWNPPSFILSKEEGSDHQKRQWRLKRDAFITSSCSTENEPPIMKKNWKFRSLETSEIKCEEAEIKNTCCCHRSRESQIEPGSSLNSSNRTKRGLLLCPSVRRSSSNTTNPQAPSAHLLPTLDLEFDLRRANARFGNRCPTFALTLAKSLLFLALLGAPDS</sequence>
<dbReference type="AlphaFoldDB" id="A0A9E7K5X1"/>
<proteinExistence type="predicted"/>
<dbReference type="OrthoDB" id="10556531at2759"/>
<name>A0A9E7K5X1_9LILI</name>
<dbReference type="Proteomes" id="UP001055439">
    <property type="component" value="Chromosome 5"/>
</dbReference>
<keyword evidence="2" id="KW-1185">Reference proteome</keyword>
<accession>A0A9E7K5X1</accession>
<feature type="non-terminal residue" evidence="1">
    <location>
        <position position="210"/>
    </location>
</feature>